<dbReference type="Proteomes" id="UP000677228">
    <property type="component" value="Unassembled WGS sequence"/>
</dbReference>
<protein>
    <submittedName>
        <fullName evidence="1">Uncharacterized protein</fullName>
    </submittedName>
</protein>
<evidence type="ECO:0000313" key="3">
    <source>
        <dbReference type="Proteomes" id="UP000677228"/>
    </source>
</evidence>
<evidence type="ECO:0000313" key="2">
    <source>
        <dbReference type="EMBL" id="CAF4521248.1"/>
    </source>
</evidence>
<accession>A0A8S2GDR0</accession>
<organism evidence="1 3">
    <name type="scientific">Didymodactylos carnosus</name>
    <dbReference type="NCBI Taxonomy" id="1234261"/>
    <lineage>
        <taxon>Eukaryota</taxon>
        <taxon>Metazoa</taxon>
        <taxon>Spiralia</taxon>
        <taxon>Gnathifera</taxon>
        <taxon>Rotifera</taxon>
        <taxon>Eurotatoria</taxon>
        <taxon>Bdelloidea</taxon>
        <taxon>Philodinida</taxon>
        <taxon>Philodinidae</taxon>
        <taxon>Didymodactylos</taxon>
    </lineage>
</organism>
<comment type="caution">
    <text evidence="1">The sequence shown here is derived from an EMBL/GenBank/DDBJ whole genome shotgun (WGS) entry which is preliminary data.</text>
</comment>
<evidence type="ECO:0000313" key="1">
    <source>
        <dbReference type="EMBL" id="CAF1662058.1"/>
    </source>
</evidence>
<dbReference type="EMBL" id="CAJNOK010070549">
    <property type="protein sequence ID" value="CAF1662058.1"/>
    <property type="molecule type" value="Genomic_DNA"/>
</dbReference>
<name>A0A8S2GDR0_9BILA</name>
<reference evidence="1" key="1">
    <citation type="submission" date="2021-02" db="EMBL/GenBank/DDBJ databases">
        <authorList>
            <person name="Nowell W R."/>
        </authorList>
    </citation>
    <scope>NUCLEOTIDE SEQUENCE</scope>
</reference>
<sequence>MRYCVTALLE</sequence>
<gene>
    <name evidence="1" type="ORF">OVA965_LOCUS45333</name>
    <name evidence="2" type="ORF">TMI583_LOCUS48726</name>
</gene>
<dbReference type="Proteomes" id="UP000682733">
    <property type="component" value="Unassembled WGS sequence"/>
</dbReference>
<proteinExistence type="predicted"/>
<dbReference type="EMBL" id="CAJOBA010101319">
    <property type="protein sequence ID" value="CAF4521248.1"/>
    <property type="molecule type" value="Genomic_DNA"/>
</dbReference>
<feature type="non-terminal residue" evidence="1">
    <location>
        <position position="10"/>
    </location>
</feature>